<dbReference type="PROSITE" id="PS50003">
    <property type="entry name" value="PH_DOMAIN"/>
    <property type="match status" value="2"/>
</dbReference>
<dbReference type="GO" id="GO:0005886">
    <property type="term" value="C:plasma membrane"/>
    <property type="evidence" value="ECO:0007669"/>
    <property type="project" value="TreeGrafter"/>
</dbReference>
<evidence type="ECO:0000256" key="3">
    <source>
        <dbReference type="ARBA" id="ARBA00022990"/>
    </source>
</evidence>
<dbReference type="PANTHER" id="PTHR12092:SF2">
    <property type="entry name" value="PLECKSTRIN-2"/>
    <property type="match status" value="1"/>
</dbReference>
<dbReference type="GO" id="GO:0035556">
    <property type="term" value="P:intracellular signal transduction"/>
    <property type="evidence" value="ECO:0007669"/>
    <property type="project" value="InterPro"/>
</dbReference>
<dbReference type="Proteomes" id="UP000515156">
    <property type="component" value="Chromosome 9"/>
</dbReference>
<dbReference type="OrthoDB" id="185175at2759"/>
<feature type="domain" description="DEP" evidence="5">
    <location>
        <begin position="142"/>
        <end position="228"/>
    </location>
</feature>
<dbReference type="InParanoid" id="A0A6P7Z2X7"/>
<keyword evidence="6" id="KW-1185">Reference proteome</keyword>
<dbReference type="SUPFAM" id="SSF46785">
    <property type="entry name" value="Winged helix' DNA-binding domain"/>
    <property type="match status" value="1"/>
</dbReference>
<dbReference type="CTD" id="26499"/>
<name>A0A6P7Z2X7_9AMPH</name>
<dbReference type="Pfam" id="PF00610">
    <property type="entry name" value="DEP"/>
    <property type="match status" value="1"/>
</dbReference>
<dbReference type="SMART" id="SM00233">
    <property type="entry name" value="PH"/>
    <property type="match status" value="2"/>
</dbReference>
<evidence type="ECO:0000259" key="4">
    <source>
        <dbReference type="PROSITE" id="PS50003"/>
    </source>
</evidence>
<dbReference type="AlphaFoldDB" id="A0A6P7Z2X7"/>
<dbReference type="FunFam" id="2.30.29.30:FF:000243">
    <property type="entry name" value="Pleckstrin 2"/>
    <property type="match status" value="1"/>
</dbReference>
<gene>
    <name evidence="7" type="primary">PLEK2</name>
</gene>
<dbReference type="InterPro" id="IPR036390">
    <property type="entry name" value="WH_DNA-bd_sf"/>
</dbReference>
<feature type="domain" description="PH" evidence="4">
    <location>
        <begin position="250"/>
        <end position="356"/>
    </location>
</feature>
<dbReference type="RefSeq" id="XP_030071071.1">
    <property type="nucleotide sequence ID" value="XM_030215211.1"/>
</dbReference>
<dbReference type="PANTHER" id="PTHR12092">
    <property type="entry name" value="PLECKSTRIN"/>
    <property type="match status" value="1"/>
</dbReference>
<accession>A0A6P7Z2X7</accession>
<dbReference type="FunFam" id="2.30.29.30:FF:000208">
    <property type="entry name" value="Pleckstrin 2"/>
    <property type="match status" value="1"/>
</dbReference>
<dbReference type="InterPro" id="IPR000591">
    <property type="entry name" value="DEP_dom"/>
</dbReference>
<evidence type="ECO:0000256" key="2">
    <source>
        <dbReference type="ARBA" id="ARBA00022737"/>
    </source>
</evidence>
<dbReference type="SUPFAM" id="SSF50729">
    <property type="entry name" value="PH domain-like"/>
    <property type="match status" value="2"/>
</dbReference>
<dbReference type="InterPro" id="IPR001849">
    <property type="entry name" value="PH_domain"/>
</dbReference>
<dbReference type="Gene3D" id="2.30.29.30">
    <property type="entry name" value="Pleckstrin-homology domain (PH domain)/Phosphotyrosine-binding domain (PTB)"/>
    <property type="match status" value="2"/>
</dbReference>
<evidence type="ECO:0000259" key="5">
    <source>
        <dbReference type="PROSITE" id="PS50186"/>
    </source>
</evidence>
<dbReference type="PROSITE" id="PS50186">
    <property type="entry name" value="DEP"/>
    <property type="match status" value="1"/>
</dbReference>
<keyword evidence="3" id="KW-0007">Acetylation</keyword>
<dbReference type="InterPro" id="IPR011993">
    <property type="entry name" value="PH-like_dom_sf"/>
</dbReference>
<sequence>MQQENGILKEGFLVKRGHIIHNWKARWFVLQATKLSYYKVEGGRRKGSCQKGDILLDGCTITCPYLDYESRPLVIKLKTKTCTEYFLEACSREDRDAWAADITEAIRSLSPEQSQKLSPRDHSFKLPTNISLNHIVDKMRDSSSGIKPITNMEQGSTYKESFTGSSLVDWLVSWNFVSARFEAVTLMYMLMEENFIKPIGIRSTEATRNVDLAEQFLDDSTALYTFAESFKKKGSFKEGIQLNAVEMSGAIVKQGYLAKQGHKRKNWKVRRFVLRADPAFLHYYDPTKEENMPVGGFSLRGCLISALEDNGVPFGVKGNVQGNLFKIITQKDIHYYIQASSKAERVEWVEAIKRLT</sequence>
<dbReference type="GeneID" id="115478016"/>
<protein>
    <submittedName>
        <fullName evidence="7">Pleckstrin-2</fullName>
    </submittedName>
</protein>
<dbReference type="KEGG" id="muo:115478016"/>
<dbReference type="Pfam" id="PF00169">
    <property type="entry name" value="PH"/>
    <property type="match status" value="2"/>
</dbReference>
<dbReference type="InterPro" id="IPR036388">
    <property type="entry name" value="WH-like_DNA-bd_sf"/>
</dbReference>
<feature type="domain" description="PH" evidence="4">
    <location>
        <begin position="6"/>
        <end position="107"/>
    </location>
</feature>
<reference evidence="7" key="1">
    <citation type="submission" date="2025-08" db="UniProtKB">
        <authorList>
            <consortium name="RefSeq"/>
        </authorList>
    </citation>
    <scope>IDENTIFICATION</scope>
</reference>
<keyword evidence="1" id="KW-0597">Phosphoprotein</keyword>
<dbReference type="Gene3D" id="1.10.10.10">
    <property type="entry name" value="Winged helix-like DNA-binding domain superfamily/Winged helix DNA-binding domain"/>
    <property type="match status" value="1"/>
</dbReference>
<dbReference type="GO" id="GO:0030036">
    <property type="term" value="P:actin cytoskeleton organization"/>
    <property type="evidence" value="ECO:0007669"/>
    <property type="project" value="TreeGrafter"/>
</dbReference>
<evidence type="ECO:0000313" key="6">
    <source>
        <dbReference type="Proteomes" id="UP000515156"/>
    </source>
</evidence>
<keyword evidence="2" id="KW-0677">Repeat</keyword>
<evidence type="ECO:0000313" key="7">
    <source>
        <dbReference type="RefSeq" id="XP_030071071.1"/>
    </source>
</evidence>
<evidence type="ECO:0000256" key="1">
    <source>
        <dbReference type="ARBA" id="ARBA00022553"/>
    </source>
</evidence>
<dbReference type="InterPro" id="IPR037370">
    <property type="entry name" value="Pleckstrin"/>
</dbReference>
<organism evidence="6 7">
    <name type="scientific">Microcaecilia unicolor</name>
    <dbReference type="NCBI Taxonomy" id="1415580"/>
    <lineage>
        <taxon>Eukaryota</taxon>
        <taxon>Metazoa</taxon>
        <taxon>Chordata</taxon>
        <taxon>Craniata</taxon>
        <taxon>Vertebrata</taxon>
        <taxon>Euteleostomi</taxon>
        <taxon>Amphibia</taxon>
        <taxon>Gymnophiona</taxon>
        <taxon>Siphonopidae</taxon>
        <taxon>Microcaecilia</taxon>
    </lineage>
</organism>
<dbReference type="FunCoup" id="A0A6P7Z2X7">
    <property type="interactions" value="468"/>
</dbReference>
<proteinExistence type="predicted"/>
<dbReference type="SMART" id="SM00049">
    <property type="entry name" value="DEP"/>
    <property type="match status" value="1"/>
</dbReference>